<evidence type="ECO:0000256" key="2">
    <source>
        <dbReference type="ARBA" id="ARBA00022475"/>
    </source>
</evidence>
<name>A0ABQ3XN90_9ACTN</name>
<evidence type="ECO:0000256" key="4">
    <source>
        <dbReference type="ARBA" id="ARBA00022989"/>
    </source>
</evidence>
<evidence type="ECO:0000256" key="5">
    <source>
        <dbReference type="ARBA" id="ARBA00023136"/>
    </source>
</evidence>
<keyword evidence="4 6" id="KW-1133">Transmembrane helix</keyword>
<evidence type="ECO:0000313" key="7">
    <source>
        <dbReference type="EMBL" id="GID59984.1"/>
    </source>
</evidence>
<dbReference type="Proteomes" id="UP000612282">
    <property type="component" value="Unassembled WGS sequence"/>
</dbReference>
<reference evidence="7 8" key="1">
    <citation type="submission" date="2021-01" db="EMBL/GenBank/DDBJ databases">
        <title>Whole genome shotgun sequence of Actinoplanes couchii NBRC 106145.</title>
        <authorList>
            <person name="Komaki H."/>
            <person name="Tamura T."/>
        </authorList>
    </citation>
    <scope>NUCLEOTIDE SEQUENCE [LARGE SCALE GENOMIC DNA]</scope>
    <source>
        <strain evidence="7 8">NBRC 106145</strain>
    </source>
</reference>
<organism evidence="7 8">
    <name type="scientific">Actinoplanes couchii</name>
    <dbReference type="NCBI Taxonomy" id="403638"/>
    <lineage>
        <taxon>Bacteria</taxon>
        <taxon>Bacillati</taxon>
        <taxon>Actinomycetota</taxon>
        <taxon>Actinomycetes</taxon>
        <taxon>Micromonosporales</taxon>
        <taxon>Micromonosporaceae</taxon>
        <taxon>Actinoplanes</taxon>
    </lineage>
</organism>
<keyword evidence="2" id="KW-1003">Cell membrane</keyword>
<comment type="caution">
    <text evidence="7">The sequence shown here is derived from an EMBL/GenBank/DDBJ whole genome shotgun (WGS) entry which is preliminary data.</text>
</comment>
<feature type="transmembrane region" description="Helical" evidence="6">
    <location>
        <begin position="114"/>
        <end position="133"/>
    </location>
</feature>
<evidence type="ECO:0000256" key="1">
    <source>
        <dbReference type="ARBA" id="ARBA00004651"/>
    </source>
</evidence>
<proteinExistence type="predicted"/>
<comment type="subcellular location">
    <subcellularLocation>
        <location evidence="1">Cell membrane</location>
        <topology evidence="1">Multi-pass membrane protein</topology>
    </subcellularLocation>
</comment>
<feature type="transmembrane region" description="Helical" evidence="6">
    <location>
        <begin position="68"/>
        <end position="93"/>
    </location>
</feature>
<accession>A0ABQ3XN90</accession>
<dbReference type="EMBL" id="BOMG01000103">
    <property type="protein sequence ID" value="GID59984.1"/>
    <property type="molecule type" value="Genomic_DNA"/>
</dbReference>
<dbReference type="Pfam" id="PF09678">
    <property type="entry name" value="Caa3_CtaG"/>
    <property type="match status" value="1"/>
</dbReference>
<keyword evidence="3 6" id="KW-0812">Transmembrane</keyword>
<dbReference type="InterPro" id="IPR019108">
    <property type="entry name" value="Caa3_assmbl_CtaG-rel"/>
</dbReference>
<evidence type="ECO:0000256" key="3">
    <source>
        <dbReference type="ARBA" id="ARBA00022692"/>
    </source>
</evidence>
<keyword evidence="8" id="KW-1185">Reference proteome</keyword>
<sequence>MGGHHDPGPGWLTAAVVFTAAAGYLTLAVAAGRRGTGWPVRHTILWVAGLVIAAAAVSRPGHGFRDHMISHVLLGMVAPVALVLAAPVTLTLRALPVAAARRMARLLRCHPARFVAHPVTAAVLNTGGLWLLYTTDLYRYSTADPAVALLIHAHVLLSGYLFTAAMIGVDPAPHRPGRATRGVVLIASLALHDILAKHLWTHPPAGVPQAGAQAGAELMYYRGDLADLLLVVVFCAQWYHAAGRRDRVSGSVAGPPPSPARPGR</sequence>
<feature type="transmembrane region" description="Helical" evidence="6">
    <location>
        <begin position="12"/>
        <end position="31"/>
    </location>
</feature>
<feature type="transmembrane region" description="Helical" evidence="6">
    <location>
        <begin position="43"/>
        <end position="62"/>
    </location>
</feature>
<dbReference type="RefSeq" id="WP_203806567.1">
    <property type="nucleotide sequence ID" value="NZ_BAAAQE010000046.1"/>
</dbReference>
<keyword evidence="5 6" id="KW-0472">Membrane</keyword>
<evidence type="ECO:0000256" key="6">
    <source>
        <dbReference type="SAM" id="Phobius"/>
    </source>
</evidence>
<feature type="transmembrane region" description="Helical" evidence="6">
    <location>
        <begin position="145"/>
        <end position="167"/>
    </location>
</feature>
<evidence type="ECO:0000313" key="8">
    <source>
        <dbReference type="Proteomes" id="UP000612282"/>
    </source>
</evidence>
<gene>
    <name evidence="7" type="ORF">Aco03nite_083880</name>
</gene>
<protein>
    <submittedName>
        <fullName evidence="7">Membrane protein</fullName>
    </submittedName>
</protein>